<evidence type="ECO:0000313" key="8">
    <source>
        <dbReference type="EMBL" id="AOW80808.1"/>
    </source>
</evidence>
<dbReference type="Proteomes" id="UP000185608">
    <property type="component" value="Chromosome"/>
</dbReference>
<evidence type="ECO:0000256" key="6">
    <source>
        <dbReference type="SAM" id="Phobius"/>
    </source>
</evidence>
<dbReference type="InterPro" id="IPR050189">
    <property type="entry name" value="MFS_Efflux_Transporters"/>
</dbReference>
<dbReference type="PROSITE" id="PS50850">
    <property type="entry name" value="MFS"/>
    <property type="match status" value="1"/>
</dbReference>
<evidence type="ECO:0000256" key="2">
    <source>
        <dbReference type="ARBA" id="ARBA00022475"/>
    </source>
</evidence>
<dbReference type="PANTHER" id="PTHR43124:SF3">
    <property type="entry name" value="CHLORAMPHENICOL EFFLUX PUMP RV0191"/>
    <property type="match status" value="1"/>
</dbReference>
<dbReference type="Proteomes" id="UP000186165">
    <property type="component" value="Chromosome"/>
</dbReference>
<dbReference type="KEGG" id="hhsr:HSR6_1706"/>
<feature type="transmembrane region" description="Helical" evidence="6">
    <location>
        <begin position="227"/>
        <end position="249"/>
    </location>
</feature>
<keyword evidence="2" id="KW-1003">Cell membrane</keyword>
<dbReference type="RefSeq" id="WP_070365474.1">
    <property type="nucleotide sequence ID" value="NZ_CP016070.1"/>
</dbReference>
<dbReference type="STRING" id="1873524.HSR6_1706"/>
<feature type="transmembrane region" description="Helical" evidence="6">
    <location>
        <begin position="261"/>
        <end position="281"/>
    </location>
</feature>
<feature type="domain" description="Major facilitator superfamily (MFS) profile" evidence="7">
    <location>
        <begin position="22"/>
        <end position="403"/>
    </location>
</feature>
<name>A0A1D8S626_9EURY</name>
<evidence type="ECO:0000259" key="7">
    <source>
        <dbReference type="PROSITE" id="PS50850"/>
    </source>
</evidence>
<evidence type="ECO:0000313" key="9">
    <source>
        <dbReference type="EMBL" id="APE96144.1"/>
    </source>
</evidence>
<protein>
    <submittedName>
        <fullName evidence="8">Major facilitator superfamily MFS_1</fullName>
    </submittedName>
</protein>
<feature type="transmembrane region" description="Helical" evidence="6">
    <location>
        <begin position="21"/>
        <end position="43"/>
    </location>
</feature>
<feature type="transmembrane region" description="Helical" evidence="6">
    <location>
        <begin position="55"/>
        <end position="75"/>
    </location>
</feature>
<reference evidence="9" key="3">
    <citation type="journal article" date="2017" name="ISME J.">
        <title>Discovery of anaerobic lithoheterotrophic haloarchaea, ubiquitous in hypersaline habitats.</title>
        <authorList>
            <person name="Sorokin D.Y."/>
            <person name="Messina E."/>
            <person name="Smedile F."/>
            <person name="Roman P."/>
            <person name="Damste J.S.S."/>
            <person name="Ciordia S."/>
            <person name="Mena M.C."/>
            <person name="Ferrer M."/>
            <person name="Golyshin P.N."/>
            <person name="Kublanov I.V."/>
            <person name="Samarov N.I."/>
            <person name="Toshchakov S.V."/>
            <person name="La Cono V."/>
            <person name="Yakimov M.M."/>
        </authorList>
    </citation>
    <scope>NUCLEOTIDE SEQUENCE</scope>
    <source>
        <strain evidence="9">HSR6</strain>
    </source>
</reference>
<comment type="subcellular location">
    <subcellularLocation>
        <location evidence="1">Cell membrane</location>
        <topology evidence="1">Multi-pass membrane protein</topology>
    </subcellularLocation>
</comment>
<feature type="transmembrane region" description="Helical" evidence="6">
    <location>
        <begin position="382"/>
        <end position="400"/>
    </location>
</feature>
<accession>A0A1J1AEG6</accession>
<feature type="transmembrane region" description="Helical" evidence="6">
    <location>
        <begin position="318"/>
        <end position="339"/>
    </location>
</feature>
<evidence type="ECO:0000313" key="11">
    <source>
        <dbReference type="Proteomes" id="UP000186165"/>
    </source>
</evidence>
<keyword evidence="11" id="KW-1185">Reference proteome</keyword>
<keyword evidence="3 6" id="KW-0812">Transmembrane</keyword>
<gene>
    <name evidence="9" type="ORF">HSR6_1706</name>
    <name evidence="8" type="ORF">HTSR_1637</name>
</gene>
<evidence type="ECO:0000256" key="5">
    <source>
        <dbReference type="ARBA" id="ARBA00023136"/>
    </source>
</evidence>
<dbReference type="GO" id="GO:0022857">
    <property type="term" value="F:transmembrane transporter activity"/>
    <property type="evidence" value="ECO:0007669"/>
    <property type="project" value="InterPro"/>
</dbReference>
<keyword evidence="5 6" id="KW-0472">Membrane</keyword>
<keyword evidence="4 6" id="KW-1133">Transmembrane helix</keyword>
<organism evidence="8 10">
    <name type="scientific">Halodesulfurarchaeum formicicum</name>
    <dbReference type="NCBI Taxonomy" id="1873524"/>
    <lineage>
        <taxon>Archaea</taxon>
        <taxon>Methanobacteriati</taxon>
        <taxon>Methanobacteriota</taxon>
        <taxon>Stenosarchaea group</taxon>
        <taxon>Halobacteria</taxon>
        <taxon>Halobacteriales</taxon>
        <taxon>Halobacteriaceae</taxon>
        <taxon>Halodesulfurarchaeum</taxon>
    </lineage>
</organism>
<dbReference type="EMBL" id="CP016070">
    <property type="protein sequence ID" value="AOW80808.1"/>
    <property type="molecule type" value="Genomic_DNA"/>
</dbReference>
<dbReference type="AlphaFoldDB" id="A0A1D8S626"/>
<proteinExistence type="predicted"/>
<dbReference type="EMBL" id="CP016804">
    <property type="protein sequence ID" value="APE96144.1"/>
    <property type="molecule type" value="Genomic_DNA"/>
</dbReference>
<dbReference type="PANTHER" id="PTHR43124">
    <property type="entry name" value="PURINE EFFLUX PUMP PBUE"/>
    <property type="match status" value="1"/>
</dbReference>
<feature type="transmembrane region" description="Helical" evidence="6">
    <location>
        <begin position="87"/>
        <end position="107"/>
    </location>
</feature>
<dbReference type="Gene3D" id="1.20.1250.20">
    <property type="entry name" value="MFS general substrate transporter like domains"/>
    <property type="match status" value="2"/>
</dbReference>
<reference evidence="8 10" key="1">
    <citation type="submission" date="2016-06" db="EMBL/GenBank/DDBJ databases">
        <title>Discovery of anaerobic lithoheterotrophic haloarchaeon capable of sulfur respiration by hydrogen and formate.</title>
        <authorList>
            <person name="Sorokin D.Y."/>
            <person name="Kublanov I.V."/>
            <person name="Roman P."/>
            <person name="Sinninghe Damste J.S."/>
            <person name="Golyshin P.N."/>
            <person name="Rojo D."/>
            <person name="Ciordia S."/>
            <person name="Mena Md.C."/>
            <person name="Ferrer M."/>
            <person name="Smedile F."/>
            <person name="Messina E."/>
            <person name="La Cono V."/>
            <person name="Yakimov M.M."/>
        </authorList>
    </citation>
    <scope>NUCLEOTIDE SEQUENCE [LARGE SCALE GENOMIC DNA]</scope>
    <source>
        <strain evidence="8 10">HTSR1</strain>
    </source>
</reference>
<feature type="transmembrane region" description="Helical" evidence="6">
    <location>
        <begin position="171"/>
        <end position="195"/>
    </location>
</feature>
<dbReference type="InterPro" id="IPR020846">
    <property type="entry name" value="MFS_dom"/>
</dbReference>
<evidence type="ECO:0000256" key="3">
    <source>
        <dbReference type="ARBA" id="ARBA00022692"/>
    </source>
</evidence>
<sequence>MNPLQSIARSIAALRGEGRGRILATVASGWGLLVGTRMSYPVLLPYIRQSFDLSLSVAGLLVTIIWLGSALGQLPGGILADRFNERYVMTAGLGVVAVALAIVALIGNPVAVFVGTGLVGIGLSLYPIARITVLSDIYPDNIGSALGVTMATGDTGQTVVPPAAGFVAGAIAWQMGFGILVPLFLLLAGLVWAVVPDSDPSAGTEAGERAISLERARAVIEELRTRTMVLTTVVLFVYLLVWQSFTAFYPTYLVNVKDLSPGVAGTVFALFFGVGVLVKPVAGAAYDRYGMRASLLAVLIGPVFALAVLPAVEGLWTLVGLTAVISTMLGSGAITQSYLADTIPERIRGTGLGVVRTTAATLGSAGPVLFGVVADNGYFDEGYLLLAGLMVLVVALTALMPRS</sequence>
<dbReference type="KEGG" id="halh:HTSR_1637"/>
<dbReference type="PATRIC" id="fig|1855411.3.peg.1641"/>
<feature type="transmembrane region" description="Helical" evidence="6">
    <location>
        <begin position="293"/>
        <end position="312"/>
    </location>
</feature>
<evidence type="ECO:0000256" key="4">
    <source>
        <dbReference type="ARBA" id="ARBA00022989"/>
    </source>
</evidence>
<dbReference type="GO" id="GO:0005886">
    <property type="term" value="C:plasma membrane"/>
    <property type="evidence" value="ECO:0007669"/>
    <property type="project" value="UniProtKB-SubCell"/>
</dbReference>
<dbReference type="SUPFAM" id="SSF103473">
    <property type="entry name" value="MFS general substrate transporter"/>
    <property type="match status" value="1"/>
</dbReference>
<dbReference type="Pfam" id="PF07690">
    <property type="entry name" value="MFS_1"/>
    <property type="match status" value="1"/>
</dbReference>
<evidence type="ECO:0000313" key="10">
    <source>
        <dbReference type="Proteomes" id="UP000185608"/>
    </source>
</evidence>
<feature type="transmembrane region" description="Helical" evidence="6">
    <location>
        <begin position="351"/>
        <end position="370"/>
    </location>
</feature>
<accession>A0A1D8S626</accession>
<dbReference type="OrthoDB" id="204820at2157"/>
<reference evidence="11" key="2">
    <citation type="submission" date="2016-08" db="EMBL/GenBank/DDBJ databases">
        <title>Discovery of first anaerobic lithoheterotrophic haloarchae widely represented in hypersaline habitats.</title>
        <authorList>
            <person name="Sorokin D.Y."/>
            <person name="Kublanov I.V."/>
            <person name="Roman P."/>
            <person name="Sinninghe Damste J.S."/>
            <person name="Golyshin P.N."/>
            <person name="Rojo D."/>
            <person name="Ciordia S."/>
            <person name="Mena Md.C."/>
            <person name="Ferrer M."/>
            <person name="Smedile F."/>
            <person name="Messina E."/>
            <person name="La Cono V."/>
            <person name="Yakimov M.M."/>
        </authorList>
    </citation>
    <scope>NUCLEOTIDE SEQUENCE [LARGE SCALE GENOMIC DNA]</scope>
    <source>
        <strain evidence="11">HSR6</strain>
    </source>
</reference>
<evidence type="ECO:0000256" key="1">
    <source>
        <dbReference type="ARBA" id="ARBA00004651"/>
    </source>
</evidence>
<dbReference type="InterPro" id="IPR011701">
    <property type="entry name" value="MFS"/>
</dbReference>
<dbReference type="GeneID" id="30418235"/>
<dbReference type="InterPro" id="IPR036259">
    <property type="entry name" value="MFS_trans_sf"/>
</dbReference>